<dbReference type="EMBL" id="AUPZ01000011">
    <property type="protein sequence ID" value="EQB38754.1"/>
    <property type="molecule type" value="Genomic_DNA"/>
</dbReference>
<evidence type="ECO:0000313" key="2">
    <source>
        <dbReference type="Proteomes" id="UP000015520"/>
    </source>
</evidence>
<gene>
    <name evidence="1" type="ORF">M947_08625</name>
</gene>
<reference evidence="1 2" key="1">
    <citation type="submission" date="2013-07" db="EMBL/GenBank/DDBJ databases">
        <title>Sulfurimonas hongkongensis AST-10 Genome Sequencing.</title>
        <authorList>
            <person name="Cai L."/>
            <person name="Zhang T."/>
        </authorList>
    </citation>
    <scope>NUCLEOTIDE SEQUENCE [LARGE SCALE GENOMIC DNA]</scope>
    <source>
        <strain evidence="1 2">AST-10</strain>
    </source>
</reference>
<proteinExistence type="predicted"/>
<evidence type="ECO:0000313" key="1">
    <source>
        <dbReference type="EMBL" id="EQB38754.1"/>
    </source>
</evidence>
<dbReference type="AlphaFoldDB" id="T0KP08"/>
<sequence length="36" mass="4210">MVQVGSVKDFSKIANIKKMHPLFEFSIRTQENMNLK</sequence>
<dbReference type="Proteomes" id="UP000015520">
    <property type="component" value="Unassembled WGS sequence"/>
</dbReference>
<comment type="caution">
    <text evidence="1">The sequence shown here is derived from an EMBL/GenBank/DDBJ whole genome shotgun (WGS) entry which is preliminary data.</text>
</comment>
<organism evidence="1 2">
    <name type="scientific">Sulfurimonas hongkongensis</name>
    <dbReference type="NCBI Taxonomy" id="1172190"/>
    <lineage>
        <taxon>Bacteria</taxon>
        <taxon>Pseudomonadati</taxon>
        <taxon>Campylobacterota</taxon>
        <taxon>Epsilonproteobacteria</taxon>
        <taxon>Campylobacterales</taxon>
        <taxon>Sulfurimonadaceae</taxon>
        <taxon>Sulfurimonas</taxon>
    </lineage>
</organism>
<accession>T0KP08</accession>
<keyword evidence="2" id="KW-1185">Reference proteome</keyword>
<dbReference type="STRING" id="1172190.M947_08625"/>
<name>T0KP08_9BACT</name>
<protein>
    <submittedName>
        <fullName evidence="1">Uncharacterized protein</fullName>
    </submittedName>
</protein>